<reference evidence="1 3" key="2">
    <citation type="journal article" date="2018" name="Plant J.">
        <title>The Physcomitrella patens chromosome-scale assembly reveals moss genome structure and evolution.</title>
        <authorList>
            <person name="Lang D."/>
            <person name="Ullrich K.K."/>
            <person name="Murat F."/>
            <person name="Fuchs J."/>
            <person name="Jenkins J."/>
            <person name="Haas F.B."/>
            <person name="Piednoel M."/>
            <person name="Gundlach H."/>
            <person name="Van Bel M."/>
            <person name="Meyberg R."/>
            <person name="Vives C."/>
            <person name="Morata J."/>
            <person name="Symeonidi A."/>
            <person name="Hiss M."/>
            <person name="Muchero W."/>
            <person name="Kamisugi Y."/>
            <person name="Saleh O."/>
            <person name="Blanc G."/>
            <person name="Decker E.L."/>
            <person name="van Gessel N."/>
            <person name="Grimwood J."/>
            <person name="Hayes R.D."/>
            <person name="Graham S.W."/>
            <person name="Gunter L.E."/>
            <person name="McDaniel S.F."/>
            <person name="Hoernstein S.N.W."/>
            <person name="Larsson A."/>
            <person name="Li F.W."/>
            <person name="Perroud P.F."/>
            <person name="Phillips J."/>
            <person name="Ranjan P."/>
            <person name="Rokshar D.S."/>
            <person name="Rothfels C.J."/>
            <person name="Schneider L."/>
            <person name="Shu S."/>
            <person name="Stevenson D.W."/>
            <person name="Thummler F."/>
            <person name="Tillich M."/>
            <person name="Villarreal Aguilar J.C."/>
            <person name="Widiez T."/>
            <person name="Wong G.K."/>
            <person name="Wymore A."/>
            <person name="Zhang Y."/>
            <person name="Zimmer A.D."/>
            <person name="Quatrano R.S."/>
            <person name="Mayer K.F.X."/>
            <person name="Goodstein D."/>
            <person name="Casacuberta J.M."/>
            <person name="Vandepoele K."/>
            <person name="Reski R."/>
            <person name="Cuming A.C."/>
            <person name="Tuskan G.A."/>
            <person name="Maumus F."/>
            <person name="Salse J."/>
            <person name="Schmutz J."/>
            <person name="Rensing S.A."/>
        </authorList>
    </citation>
    <scope>NUCLEOTIDE SEQUENCE [LARGE SCALE GENOMIC DNA]</scope>
    <source>
        <strain evidence="2 3">cv. Gransden 2004</strain>
    </source>
</reference>
<sequence>MTSRGLSPRCLPWWQCRRATSGYQSGGRVCALKASSVQVSTLLALCRSGDQRFVALFITSRKETPL</sequence>
<keyword evidence="3" id="KW-1185">Reference proteome</keyword>
<proteinExistence type="predicted"/>
<evidence type="ECO:0000313" key="1">
    <source>
        <dbReference type="EMBL" id="PNR40769.1"/>
    </source>
</evidence>
<dbReference type="EnsemblPlants" id="Pp3c14_7780V3.2">
    <property type="protein sequence ID" value="PAC:32962279.CDS.1"/>
    <property type="gene ID" value="Pp3c14_7780"/>
</dbReference>
<dbReference type="InParanoid" id="A0A2K1JGX5"/>
<dbReference type="EMBL" id="ABEU02000014">
    <property type="protein sequence ID" value="PNR40769.1"/>
    <property type="molecule type" value="Genomic_DNA"/>
</dbReference>
<dbReference type="Gramene" id="Pp3c14_7780V3.2">
    <property type="protein sequence ID" value="PAC:32962279.CDS.1"/>
    <property type="gene ID" value="Pp3c14_7780"/>
</dbReference>
<dbReference type="EnsemblPlants" id="Pp3c14_7780V3.1">
    <property type="protein sequence ID" value="PAC:32962278.CDS.1"/>
    <property type="gene ID" value="Pp3c14_7780"/>
</dbReference>
<dbReference type="Gramene" id="Pp3c14_7780V3.1">
    <property type="protein sequence ID" value="PAC:32962278.CDS.1"/>
    <property type="gene ID" value="Pp3c14_7780"/>
</dbReference>
<evidence type="ECO:0000313" key="3">
    <source>
        <dbReference type="Proteomes" id="UP000006727"/>
    </source>
</evidence>
<organism evidence="1">
    <name type="scientific">Physcomitrium patens</name>
    <name type="common">Spreading-leaved earth moss</name>
    <name type="synonym">Physcomitrella patens</name>
    <dbReference type="NCBI Taxonomy" id="3218"/>
    <lineage>
        <taxon>Eukaryota</taxon>
        <taxon>Viridiplantae</taxon>
        <taxon>Streptophyta</taxon>
        <taxon>Embryophyta</taxon>
        <taxon>Bryophyta</taxon>
        <taxon>Bryophytina</taxon>
        <taxon>Bryopsida</taxon>
        <taxon>Funariidae</taxon>
        <taxon>Funariales</taxon>
        <taxon>Funariaceae</taxon>
        <taxon>Physcomitrium</taxon>
    </lineage>
</organism>
<name>A0A2K1JGX5_PHYPA</name>
<dbReference type="PaxDb" id="3218-PP1S79_232V6.1"/>
<reference evidence="1 3" key="1">
    <citation type="journal article" date="2008" name="Science">
        <title>The Physcomitrella genome reveals evolutionary insights into the conquest of land by plants.</title>
        <authorList>
            <person name="Rensing S."/>
            <person name="Lang D."/>
            <person name="Zimmer A."/>
            <person name="Terry A."/>
            <person name="Salamov A."/>
            <person name="Shapiro H."/>
            <person name="Nishiyama T."/>
            <person name="Perroud P.-F."/>
            <person name="Lindquist E."/>
            <person name="Kamisugi Y."/>
            <person name="Tanahashi T."/>
            <person name="Sakakibara K."/>
            <person name="Fujita T."/>
            <person name="Oishi K."/>
            <person name="Shin-I T."/>
            <person name="Kuroki Y."/>
            <person name="Toyoda A."/>
            <person name="Suzuki Y."/>
            <person name="Hashimoto A."/>
            <person name="Yamaguchi K."/>
            <person name="Sugano A."/>
            <person name="Kohara Y."/>
            <person name="Fujiyama A."/>
            <person name="Anterola A."/>
            <person name="Aoki S."/>
            <person name="Ashton N."/>
            <person name="Barbazuk W.B."/>
            <person name="Barker E."/>
            <person name="Bennetzen J."/>
            <person name="Bezanilla M."/>
            <person name="Blankenship R."/>
            <person name="Cho S.H."/>
            <person name="Dutcher S."/>
            <person name="Estelle M."/>
            <person name="Fawcett J.A."/>
            <person name="Gundlach H."/>
            <person name="Hanada K."/>
            <person name="Heyl A."/>
            <person name="Hicks K.A."/>
            <person name="Hugh J."/>
            <person name="Lohr M."/>
            <person name="Mayer K."/>
            <person name="Melkozernov A."/>
            <person name="Murata T."/>
            <person name="Nelson D."/>
            <person name="Pils B."/>
            <person name="Prigge M."/>
            <person name="Reiss B."/>
            <person name="Renner T."/>
            <person name="Rombauts S."/>
            <person name="Rushton P."/>
            <person name="Sanderfoot A."/>
            <person name="Schween G."/>
            <person name="Shiu S.-H."/>
            <person name="Stueber K."/>
            <person name="Theodoulou F.L."/>
            <person name="Tu H."/>
            <person name="Van de Peer Y."/>
            <person name="Verrier P.J."/>
            <person name="Waters E."/>
            <person name="Wood A."/>
            <person name="Yang L."/>
            <person name="Cove D."/>
            <person name="Cuming A."/>
            <person name="Hasebe M."/>
            <person name="Lucas S."/>
            <person name="Mishler D.B."/>
            <person name="Reski R."/>
            <person name="Grigoriev I."/>
            <person name="Quatrano R.S."/>
            <person name="Boore J.L."/>
        </authorList>
    </citation>
    <scope>NUCLEOTIDE SEQUENCE [LARGE SCALE GENOMIC DNA]</scope>
    <source>
        <strain evidence="2 3">cv. Gransden 2004</strain>
    </source>
</reference>
<dbReference type="AlphaFoldDB" id="A0A2K1JGX5"/>
<evidence type="ECO:0000313" key="2">
    <source>
        <dbReference type="EnsemblPlants" id="PAC:32962278.CDS.1"/>
    </source>
</evidence>
<gene>
    <name evidence="1" type="ORF">PHYPA_018172</name>
</gene>
<reference evidence="2" key="3">
    <citation type="submission" date="2020-12" db="UniProtKB">
        <authorList>
            <consortium name="EnsemblPlants"/>
        </authorList>
    </citation>
    <scope>IDENTIFICATION</scope>
</reference>
<dbReference type="Proteomes" id="UP000006727">
    <property type="component" value="Chromosome 14"/>
</dbReference>
<protein>
    <submittedName>
        <fullName evidence="1 2">Uncharacterized protein</fullName>
    </submittedName>
</protein>
<accession>A0A2K1JGX5</accession>